<dbReference type="PROSITE" id="PS51186">
    <property type="entry name" value="GNAT"/>
    <property type="match status" value="1"/>
</dbReference>
<keyword evidence="2" id="KW-0012">Acyltransferase</keyword>
<evidence type="ECO:0000259" key="3">
    <source>
        <dbReference type="PROSITE" id="PS51186"/>
    </source>
</evidence>
<name>A0A1F5JW79_9BACT</name>
<dbReference type="InterPro" id="IPR000182">
    <property type="entry name" value="GNAT_dom"/>
</dbReference>
<gene>
    <name evidence="4" type="ORF">A3C59_04350</name>
</gene>
<dbReference type="AlphaFoldDB" id="A0A1F5JW79"/>
<evidence type="ECO:0000256" key="2">
    <source>
        <dbReference type="ARBA" id="ARBA00023315"/>
    </source>
</evidence>
<evidence type="ECO:0000313" key="5">
    <source>
        <dbReference type="Proteomes" id="UP000176902"/>
    </source>
</evidence>
<proteinExistence type="predicted"/>
<accession>A0A1F5JW79</accession>
<dbReference type="Gene3D" id="3.40.630.30">
    <property type="match status" value="1"/>
</dbReference>
<organism evidence="4 5">
    <name type="scientific">Candidatus Daviesbacteria bacterium RIFCSPHIGHO2_02_FULL_36_13</name>
    <dbReference type="NCBI Taxonomy" id="1797768"/>
    <lineage>
        <taxon>Bacteria</taxon>
        <taxon>Candidatus Daviesiibacteriota</taxon>
    </lineage>
</organism>
<comment type="caution">
    <text evidence="4">The sequence shown here is derived from an EMBL/GenBank/DDBJ whole genome shotgun (WGS) entry which is preliminary data.</text>
</comment>
<dbReference type="CDD" id="cd04301">
    <property type="entry name" value="NAT_SF"/>
    <property type="match status" value="1"/>
</dbReference>
<dbReference type="Proteomes" id="UP000176902">
    <property type="component" value="Unassembled WGS sequence"/>
</dbReference>
<feature type="domain" description="N-acetyltransferase" evidence="3">
    <location>
        <begin position="1"/>
        <end position="114"/>
    </location>
</feature>
<dbReference type="InterPro" id="IPR050832">
    <property type="entry name" value="Bact_Acetyltransf"/>
</dbReference>
<dbReference type="STRING" id="1797768.A3C59_04350"/>
<evidence type="ECO:0000313" key="4">
    <source>
        <dbReference type="EMBL" id="OGE32847.1"/>
    </source>
</evidence>
<dbReference type="GO" id="GO:0016747">
    <property type="term" value="F:acyltransferase activity, transferring groups other than amino-acyl groups"/>
    <property type="evidence" value="ECO:0007669"/>
    <property type="project" value="InterPro"/>
</dbReference>
<sequence length="114" mass="12933">MENTYLNNNGDFLVATNEGKVIGMGALMKVSDDKAEVKRMRVSPDSQRQGLGKAILDRLEQRAKELGYKTLELDTSINQPAAQEFYMKNGYVEVRREGPEQGWPVDTIFYEKSL</sequence>
<protein>
    <recommendedName>
        <fullName evidence="3">N-acetyltransferase domain-containing protein</fullName>
    </recommendedName>
</protein>
<dbReference type="PANTHER" id="PTHR43877">
    <property type="entry name" value="AMINOALKYLPHOSPHONATE N-ACETYLTRANSFERASE-RELATED-RELATED"/>
    <property type="match status" value="1"/>
</dbReference>
<dbReference type="Pfam" id="PF00583">
    <property type="entry name" value="Acetyltransf_1"/>
    <property type="match status" value="1"/>
</dbReference>
<dbReference type="SUPFAM" id="SSF55729">
    <property type="entry name" value="Acyl-CoA N-acyltransferases (Nat)"/>
    <property type="match status" value="1"/>
</dbReference>
<evidence type="ECO:0000256" key="1">
    <source>
        <dbReference type="ARBA" id="ARBA00022679"/>
    </source>
</evidence>
<dbReference type="PANTHER" id="PTHR43877:SF2">
    <property type="entry name" value="AMINOALKYLPHOSPHONATE N-ACETYLTRANSFERASE-RELATED"/>
    <property type="match status" value="1"/>
</dbReference>
<dbReference type="EMBL" id="MFCV01000020">
    <property type="protein sequence ID" value="OGE32847.1"/>
    <property type="molecule type" value="Genomic_DNA"/>
</dbReference>
<dbReference type="InterPro" id="IPR016181">
    <property type="entry name" value="Acyl_CoA_acyltransferase"/>
</dbReference>
<keyword evidence="1" id="KW-0808">Transferase</keyword>
<reference evidence="4 5" key="1">
    <citation type="journal article" date="2016" name="Nat. Commun.">
        <title>Thousands of microbial genomes shed light on interconnected biogeochemical processes in an aquifer system.</title>
        <authorList>
            <person name="Anantharaman K."/>
            <person name="Brown C.T."/>
            <person name="Hug L.A."/>
            <person name="Sharon I."/>
            <person name="Castelle C.J."/>
            <person name="Probst A.J."/>
            <person name="Thomas B.C."/>
            <person name="Singh A."/>
            <person name="Wilkins M.J."/>
            <person name="Karaoz U."/>
            <person name="Brodie E.L."/>
            <person name="Williams K.H."/>
            <person name="Hubbard S.S."/>
            <person name="Banfield J.F."/>
        </authorList>
    </citation>
    <scope>NUCLEOTIDE SEQUENCE [LARGE SCALE GENOMIC DNA]</scope>
</reference>